<proteinExistence type="predicted"/>
<dbReference type="PANTHER" id="PTHR33710:SF71">
    <property type="entry name" value="ENDONUCLEASE_EXONUCLEASE_PHOSPHATASE DOMAIN-CONTAINING PROTEIN"/>
    <property type="match status" value="1"/>
</dbReference>
<keyword evidence="2" id="KW-1185">Reference proteome</keyword>
<organism evidence="1 2">
    <name type="scientific">Cinchona calisaya</name>
    <dbReference type="NCBI Taxonomy" id="153742"/>
    <lineage>
        <taxon>Eukaryota</taxon>
        <taxon>Viridiplantae</taxon>
        <taxon>Streptophyta</taxon>
        <taxon>Embryophyta</taxon>
        <taxon>Tracheophyta</taxon>
        <taxon>Spermatophyta</taxon>
        <taxon>Magnoliopsida</taxon>
        <taxon>eudicotyledons</taxon>
        <taxon>Gunneridae</taxon>
        <taxon>Pentapetalae</taxon>
        <taxon>asterids</taxon>
        <taxon>lamiids</taxon>
        <taxon>Gentianales</taxon>
        <taxon>Rubiaceae</taxon>
        <taxon>Cinchonoideae</taxon>
        <taxon>Cinchoneae</taxon>
        <taxon>Cinchona</taxon>
    </lineage>
</organism>
<dbReference type="PANTHER" id="PTHR33710">
    <property type="entry name" value="BNAC02G09200D PROTEIN"/>
    <property type="match status" value="1"/>
</dbReference>
<comment type="caution">
    <text evidence="1">The sequence shown here is derived from an EMBL/GenBank/DDBJ whole genome shotgun (WGS) entry which is preliminary data.</text>
</comment>
<protein>
    <submittedName>
        <fullName evidence="1">Uncharacterized protein</fullName>
    </submittedName>
</protein>
<evidence type="ECO:0000313" key="1">
    <source>
        <dbReference type="EMBL" id="KAL3529528.1"/>
    </source>
</evidence>
<accession>A0ABD3AD93</accession>
<gene>
    <name evidence="1" type="ORF">ACH5RR_008850</name>
</gene>
<evidence type="ECO:0000313" key="2">
    <source>
        <dbReference type="Proteomes" id="UP001630127"/>
    </source>
</evidence>
<reference evidence="1 2" key="1">
    <citation type="submission" date="2024-11" db="EMBL/GenBank/DDBJ databases">
        <title>A near-complete genome assembly of Cinchona calisaya.</title>
        <authorList>
            <person name="Lian D.C."/>
            <person name="Zhao X.W."/>
            <person name="Wei L."/>
        </authorList>
    </citation>
    <scope>NUCLEOTIDE SEQUENCE [LARGE SCALE GENOMIC DNA]</scope>
    <source>
        <tissue evidence="1">Nenye</tissue>
    </source>
</reference>
<name>A0ABD3AD93_9GENT</name>
<dbReference type="EMBL" id="JBJUIK010000004">
    <property type="protein sequence ID" value="KAL3529528.1"/>
    <property type="molecule type" value="Genomic_DNA"/>
</dbReference>
<sequence length="154" mass="17684">MQAVNTIEPPIAIVGISNDPIAKVMHDEGVVSACTTRKRVSRRKPGMRALGSSVKKAEEFYGNSFAWIGVRHRGHVWKQLDRAWFNQDWLSIFPAAIVQQLYKTSSNHALLLRKCNVVVDRGLSQFRFQHIRTRHYTFRTLLNNLGELPPCVWE</sequence>
<dbReference type="Proteomes" id="UP001630127">
    <property type="component" value="Unassembled WGS sequence"/>
</dbReference>
<dbReference type="AlphaFoldDB" id="A0ABD3AD93"/>